<evidence type="ECO:0000256" key="4">
    <source>
        <dbReference type="ARBA" id="ARBA00022884"/>
    </source>
</evidence>
<dbReference type="GO" id="GO:0003735">
    <property type="term" value="F:structural constituent of ribosome"/>
    <property type="evidence" value="ECO:0007669"/>
    <property type="project" value="InterPro"/>
</dbReference>
<evidence type="ECO:0000256" key="8">
    <source>
        <dbReference type="RuleBase" id="RU000563"/>
    </source>
</evidence>
<comment type="similarity">
    <text evidence="1 7 8">Belongs to the bacterial ribosomal protein bL21 family.</text>
</comment>
<dbReference type="SUPFAM" id="SSF141091">
    <property type="entry name" value="L21p-like"/>
    <property type="match status" value="1"/>
</dbReference>
<gene>
    <name evidence="7 9" type="primary">rpl21</name>
</gene>
<keyword evidence="3 7" id="KW-0699">rRNA-binding</keyword>
<dbReference type="GO" id="GO:0006412">
    <property type="term" value="P:translation"/>
    <property type="evidence" value="ECO:0007669"/>
    <property type="project" value="UniProtKB-UniRule"/>
</dbReference>
<evidence type="ECO:0000256" key="1">
    <source>
        <dbReference type="ARBA" id="ARBA00008563"/>
    </source>
</evidence>
<dbReference type="InterPro" id="IPR018258">
    <property type="entry name" value="Ribosomal_bL21_CS"/>
</dbReference>
<comment type="subunit">
    <text evidence="7 8">Part of the 50S ribosomal subunit.</text>
</comment>
<evidence type="ECO:0000256" key="5">
    <source>
        <dbReference type="ARBA" id="ARBA00022980"/>
    </source>
</evidence>
<keyword evidence="9" id="KW-0150">Chloroplast</keyword>
<evidence type="ECO:0000313" key="9">
    <source>
        <dbReference type="EMBL" id="ARW63446.1"/>
    </source>
</evidence>
<dbReference type="InterPro" id="IPR001787">
    <property type="entry name" value="Ribosomal_bL21"/>
</dbReference>
<dbReference type="InterPro" id="IPR036164">
    <property type="entry name" value="bL21-like_sf"/>
</dbReference>
<keyword evidence="4 7" id="KW-0694">RNA-binding</keyword>
<evidence type="ECO:0000256" key="3">
    <source>
        <dbReference type="ARBA" id="ARBA00022730"/>
    </source>
</evidence>
<sequence length="104" mass="11855">MTYAVIDVGGNQMLIEPGKFYDINHIYADPGDVINFKRVLFFSKSSEYQVGKPCLNNVSVQATVLKHLQGKKIKVFKMKPKKNNRVTIGHRQKLTRIFVESIVS</sequence>
<comment type="function">
    <text evidence="7 8">This protein binds to 23S rRNA.</text>
</comment>
<accession>A0A1Z1MBT8</accession>
<dbReference type="GO" id="GO:0019843">
    <property type="term" value="F:rRNA binding"/>
    <property type="evidence" value="ECO:0007669"/>
    <property type="project" value="UniProtKB-UniRule"/>
</dbReference>
<comment type="subcellular location">
    <subcellularLocation>
        <location evidence="7">Plastid</location>
        <location evidence="7">Chloroplast</location>
    </subcellularLocation>
</comment>
<dbReference type="RefSeq" id="YP_009394884.1">
    <property type="nucleotide sequence ID" value="NC_035275.1"/>
</dbReference>
<organism evidence="9">
    <name type="scientific">Polysiphonia urceolata</name>
    <name type="common">Red alga</name>
    <name type="synonym">Conferva urceolata</name>
    <dbReference type="NCBI Taxonomy" id="173545"/>
    <lineage>
        <taxon>Eukaryota</taxon>
        <taxon>Rhodophyta</taxon>
        <taxon>Florideophyceae</taxon>
        <taxon>Rhodymeniophycidae</taxon>
        <taxon>Ceramiales</taxon>
        <taxon>Rhodomelaceae</taxon>
        <taxon>Polysiphonioideae</taxon>
        <taxon>Polysiphonia</taxon>
    </lineage>
</organism>
<protein>
    <recommendedName>
        <fullName evidence="7">Large ribosomal subunit protein bL21c</fullName>
    </recommendedName>
</protein>
<dbReference type="PROSITE" id="PS01169">
    <property type="entry name" value="RIBOSOMAL_L21"/>
    <property type="match status" value="1"/>
</dbReference>
<geneLocation type="chloroplast" evidence="9"/>
<dbReference type="PANTHER" id="PTHR21349">
    <property type="entry name" value="50S RIBOSOMAL PROTEIN L21"/>
    <property type="match status" value="1"/>
</dbReference>
<keyword evidence="5 7" id="KW-0689">Ribosomal protein</keyword>
<dbReference type="HAMAP" id="MF_01363">
    <property type="entry name" value="Ribosomal_bL21"/>
    <property type="match status" value="1"/>
</dbReference>
<dbReference type="InterPro" id="IPR028909">
    <property type="entry name" value="bL21-like"/>
</dbReference>
<dbReference type="GO" id="GO:0009507">
    <property type="term" value="C:chloroplast"/>
    <property type="evidence" value="ECO:0007669"/>
    <property type="project" value="UniProtKB-SubCell"/>
</dbReference>
<dbReference type="NCBIfam" id="TIGR00061">
    <property type="entry name" value="L21"/>
    <property type="match status" value="1"/>
</dbReference>
<name>A0A1Z1MBT8_POLUR</name>
<dbReference type="GO" id="GO:0005762">
    <property type="term" value="C:mitochondrial large ribosomal subunit"/>
    <property type="evidence" value="ECO:0007669"/>
    <property type="project" value="TreeGrafter"/>
</dbReference>
<dbReference type="EMBL" id="MF101428">
    <property type="protein sequence ID" value="ARW63446.1"/>
    <property type="molecule type" value="Genomic_DNA"/>
</dbReference>
<dbReference type="AlphaFoldDB" id="A0A1Z1MBT8"/>
<keyword evidence="2 9" id="KW-0934">Plastid</keyword>
<evidence type="ECO:0000256" key="6">
    <source>
        <dbReference type="ARBA" id="ARBA00023274"/>
    </source>
</evidence>
<dbReference type="GeneID" id="33356819"/>
<proteinExistence type="inferred from homology"/>
<keyword evidence="6 7" id="KW-0687">Ribonucleoprotein</keyword>
<evidence type="ECO:0000256" key="2">
    <source>
        <dbReference type="ARBA" id="ARBA00022640"/>
    </source>
</evidence>
<evidence type="ECO:0000256" key="7">
    <source>
        <dbReference type="HAMAP-Rule" id="MF_01363"/>
    </source>
</evidence>
<dbReference type="PANTHER" id="PTHR21349:SF7">
    <property type="entry name" value="LARGE RIBOSOMAL SUBUNIT PROTEIN BL21C"/>
    <property type="match status" value="1"/>
</dbReference>
<dbReference type="Pfam" id="PF00829">
    <property type="entry name" value="Ribosomal_L21p"/>
    <property type="match status" value="1"/>
</dbReference>
<reference evidence="9" key="1">
    <citation type="journal article" date="2017" name="J. Phycol.">
        <title>Analysis of chloroplast genomes and a supermatrix inform reclassification of the Rhodomelaceae (Rhodophyta).</title>
        <authorList>
            <person name="Diaz-Tapia P."/>
            <person name="Maggs C.A."/>
            <person name="West J.A."/>
            <person name="Verbruggen H."/>
        </authorList>
    </citation>
    <scope>NUCLEOTIDE SEQUENCE</scope>
    <source>
        <strain evidence="9">PD550</strain>
    </source>
</reference>